<evidence type="ECO:0000256" key="5">
    <source>
        <dbReference type="ARBA" id="ARBA00022490"/>
    </source>
</evidence>
<dbReference type="InterPro" id="IPR005850">
    <property type="entry name" value="GalP_Utransf_C"/>
</dbReference>
<dbReference type="EC" id="2.7.7.12" evidence="10"/>
<protein>
    <recommendedName>
        <fullName evidence="10">Galactose-1-phosphate uridylyltransferase</fullName>
        <shortName evidence="10">Gal-1-P uridylyltransferase</shortName>
        <ecNumber evidence="10">2.7.7.12</ecNumber>
    </recommendedName>
    <alternativeName>
        <fullName evidence="10">UDP-glucose--hexose-1-phosphate uridylyltransferase</fullName>
    </alternativeName>
</protein>
<evidence type="ECO:0000256" key="8">
    <source>
        <dbReference type="ARBA" id="ARBA00023144"/>
    </source>
</evidence>
<evidence type="ECO:0000313" key="14">
    <source>
        <dbReference type="Proteomes" id="UP001221597"/>
    </source>
</evidence>
<comment type="catalytic activity">
    <reaction evidence="1 10">
        <text>alpha-D-galactose 1-phosphate + UDP-alpha-D-glucose = alpha-D-glucose 1-phosphate + UDP-alpha-D-galactose</text>
        <dbReference type="Rhea" id="RHEA:13989"/>
        <dbReference type="ChEBI" id="CHEBI:58336"/>
        <dbReference type="ChEBI" id="CHEBI:58601"/>
        <dbReference type="ChEBI" id="CHEBI:58885"/>
        <dbReference type="ChEBI" id="CHEBI:66914"/>
        <dbReference type="EC" id="2.7.7.12"/>
    </reaction>
</comment>
<proteinExistence type="inferred from homology"/>
<keyword evidence="8 10" id="KW-0299">Galactose metabolism</keyword>
<evidence type="ECO:0000259" key="12">
    <source>
        <dbReference type="Pfam" id="PF02744"/>
    </source>
</evidence>
<evidence type="ECO:0000256" key="7">
    <source>
        <dbReference type="ARBA" id="ARBA00022695"/>
    </source>
</evidence>
<reference evidence="13 14" key="1">
    <citation type="submission" date="2023-04" db="EMBL/GenBank/DDBJ databases">
        <title>Genome sequence of Halobacillus naozhouensis KACC 21980.</title>
        <authorList>
            <person name="Kim S."/>
            <person name="Heo J."/>
            <person name="Kwon S.-W."/>
        </authorList>
    </citation>
    <scope>NUCLEOTIDE SEQUENCE [LARGE SCALE GENOMIC DNA]</scope>
    <source>
        <strain evidence="13 14">KCTC 13234</strain>
    </source>
</reference>
<feature type="domain" description="Galactose-1-phosphate uridyl transferase N-terminal" evidence="11">
    <location>
        <begin position="5"/>
        <end position="65"/>
    </location>
</feature>
<dbReference type="HAMAP" id="MF_00571">
    <property type="entry name" value="GalP_UDP_trans"/>
    <property type="match status" value="1"/>
</dbReference>
<organism evidence="13 14">
    <name type="scientific">Halobacillus naozhouensis</name>
    <dbReference type="NCBI Taxonomy" id="554880"/>
    <lineage>
        <taxon>Bacteria</taxon>
        <taxon>Bacillati</taxon>
        <taxon>Bacillota</taxon>
        <taxon>Bacilli</taxon>
        <taxon>Bacillales</taxon>
        <taxon>Bacillaceae</taxon>
        <taxon>Halobacillus</taxon>
    </lineage>
</organism>
<evidence type="ECO:0000256" key="10">
    <source>
        <dbReference type="HAMAP-Rule" id="MF_00571"/>
    </source>
</evidence>
<evidence type="ECO:0000259" key="11">
    <source>
        <dbReference type="Pfam" id="PF01087"/>
    </source>
</evidence>
<keyword evidence="7 10" id="KW-0548">Nucleotidyltransferase</keyword>
<dbReference type="InterPro" id="IPR000766">
    <property type="entry name" value="GalP_uridyl_Trfase_II"/>
</dbReference>
<keyword evidence="6 10" id="KW-0808">Transferase</keyword>
<evidence type="ECO:0000313" key="13">
    <source>
        <dbReference type="EMBL" id="WFT73865.1"/>
    </source>
</evidence>
<dbReference type="PROSITE" id="PS01163">
    <property type="entry name" value="GAL_P_UDP_TRANSF_II"/>
    <property type="match status" value="1"/>
</dbReference>
<dbReference type="Pfam" id="PF01087">
    <property type="entry name" value="GalP_UDP_transf"/>
    <property type="match status" value="1"/>
</dbReference>
<dbReference type="InterPro" id="IPR005849">
    <property type="entry name" value="GalP_Utransf_N"/>
</dbReference>
<dbReference type="Proteomes" id="UP001221597">
    <property type="component" value="Chromosome"/>
</dbReference>
<keyword evidence="5 10" id="KW-0963">Cytoplasm</keyword>
<dbReference type="PANTHER" id="PTHR39191">
    <property type="entry name" value="GALACTOSE-1-PHOSPHATE URIDYLYLTRANSFERASE"/>
    <property type="match status" value="1"/>
</dbReference>
<comment type="similarity">
    <text evidence="4 10">Belongs to the galactose-1-phosphate uridylyltransferase type 2 family.</text>
</comment>
<dbReference type="PANTHER" id="PTHR39191:SF1">
    <property type="entry name" value="DUF4922 DOMAIN-CONTAINING PROTEIN"/>
    <property type="match status" value="1"/>
</dbReference>
<dbReference type="RefSeq" id="WP_283075872.1">
    <property type="nucleotide sequence ID" value="NZ_CP121671.1"/>
</dbReference>
<keyword evidence="9 10" id="KW-0119">Carbohydrate metabolism</keyword>
<evidence type="ECO:0000256" key="6">
    <source>
        <dbReference type="ARBA" id="ARBA00022679"/>
    </source>
</evidence>
<dbReference type="InterPro" id="IPR023425">
    <property type="entry name" value="GalP_uridyl_Trfase_II_CS"/>
</dbReference>
<dbReference type="Pfam" id="PF02744">
    <property type="entry name" value="GalP_UDP_tr_C"/>
    <property type="match status" value="1"/>
</dbReference>
<gene>
    <name evidence="10" type="primary">galT</name>
    <name evidence="13" type="ORF">P9989_16030</name>
</gene>
<evidence type="ECO:0000256" key="4">
    <source>
        <dbReference type="ARBA" id="ARBA00008706"/>
    </source>
</evidence>
<evidence type="ECO:0000256" key="2">
    <source>
        <dbReference type="ARBA" id="ARBA00004496"/>
    </source>
</evidence>
<comment type="subcellular location">
    <subcellularLocation>
        <location evidence="2 10">Cytoplasm</location>
    </subcellularLocation>
</comment>
<evidence type="ECO:0000256" key="9">
    <source>
        <dbReference type="ARBA" id="ARBA00023277"/>
    </source>
</evidence>
<keyword evidence="14" id="KW-1185">Reference proteome</keyword>
<name>A0ABY8IZD1_9BACI</name>
<sequence>MANVAYPKCLLYKENEGYAGRLDHPARQDHRIIPVDLAGEQWYFQYSPYVYYKEHSIVFSSAHRPMQVSSGGFSRLLDFVDQFPHYFIGSNADLPIVGGSILSHDHFQGGHHEFPMARAEYDEEFKIDRFPDIQMGIIRWPMSVIRIQGKDKANLAAATDYILGKWQVYNDADADIFSRTNGESHQTITPIARKVNGEFQMDLVLRNNRTNEEHPTGIFHPHEYVHHIKKENVGLIEVMGLAVLPGRLVEEMEKLLEYMVAHSLDSALGMKKQLNTWSGQKK</sequence>
<accession>A0ABY8IZD1</accession>
<feature type="domain" description="Galactose-1-phosphate uridyl transferase C-terminal" evidence="12">
    <location>
        <begin position="80"/>
        <end position="254"/>
    </location>
</feature>
<evidence type="ECO:0000256" key="3">
    <source>
        <dbReference type="ARBA" id="ARBA00004947"/>
    </source>
</evidence>
<evidence type="ECO:0000256" key="1">
    <source>
        <dbReference type="ARBA" id="ARBA00001107"/>
    </source>
</evidence>
<dbReference type="EMBL" id="CP121671">
    <property type="protein sequence ID" value="WFT73865.1"/>
    <property type="molecule type" value="Genomic_DNA"/>
</dbReference>
<comment type="pathway">
    <text evidence="3 10">Carbohydrate metabolism; galactose metabolism.</text>
</comment>